<dbReference type="OrthoDB" id="5951731at2759"/>
<sequence>MVKWGRAKPISHHVTLHVAIYDLDEHKSGPAPELKSVDDLHLPELTGSDTAAPTPAIALVCEPPIPTRKFTNYDNLKSDIADFFESQPPEFWAKGIGNLPNRWATVDTGESVLTNQVTAPPTSDQQLSTEESPILPAAASQRTDSPPYPVSPEQNTDALQDGGPTPDATPKPHKGRCFPGGLMGGLTGALVGGLIGALPPPIPPFGPIGPPVGPGPFLPPGPVGPGMFFPPGPAGPGPWWPNPPMAFYPNGPVPFFPFGAYSAGGPSRRGHAAFESFNGDAANRPVQPPSNNSPQEGEKNLNGPAKRLEHEPDQAEKGAAFSKDDPESPFPELLPQDLFGQEFSFQDADALIDDFVSSASEAQFYY</sequence>
<protein>
    <submittedName>
        <fullName evidence="4">C2 domain-containing protein</fullName>
    </submittedName>
</protein>
<gene>
    <name evidence="2" type="ORF">HPBE_LOCUS11</name>
</gene>
<organism evidence="2">
    <name type="scientific">Heligmosomoides polygyrus</name>
    <name type="common">Parasitic roundworm</name>
    <dbReference type="NCBI Taxonomy" id="6339"/>
    <lineage>
        <taxon>Eukaryota</taxon>
        <taxon>Metazoa</taxon>
        <taxon>Ecdysozoa</taxon>
        <taxon>Nematoda</taxon>
        <taxon>Chromadorea</taxon>
        <taxon>Rhabditida</taxon>
        <taxon>Rhabditina</taxon>
        <taxon>Rhabditomorpha</taxon>
        <taxon>Strongyloidea</taxon>
        <taxon>Heligmosomidae</taxon>
        <taxon>Heligmosomoides</taxon>
    </lineage>
</organism>
<evidence type="ECO:0000313" key="4">
    <source>
        <dbReference type="WBParaSite" id="HPBE_0000001001-mRNA-1"/>
    </source>
</evidence>
<reference evidence="4" key="2">
    <citation type="submission" date="2019-09" db="UniProtKB">
        <authorList>
            <consortium name="WormBaseParasite"/>
        </authorList>
    </citation>
    <scope>IDENTIFICATION</scope>
</reference>
<evidence type="ECO:0000313" key="3">
    <source>
        <dbReference type="Proteomes" id="UP000050761"/>
    </source>
</evidence>
<evidence type="ECO:0000313" key="2">
    <source>
        <dbReference type="EMBL" id="VDO18064.1"/>
    </source>
</evidence>
<dbReference type="Proteomes" id="UP000050761">
    <property type="component" value="Unassembled WGS sequence"/>
</dbReference>
<feature type="compositionally biased region" description="Basic and acidic residues" evidence="1">
    <location>
        <begin position="306"/>
        <end position="326"/>
    </location>
</feature>
<accession>A0A3P7U0H5</accession>
<keyword evidence="3" id="KW-1185">Reference proteome</keyword>
<name>A0A3P7U0H5_HELPZ</name>
<reference evidence="2 3" key="1">
    <citation type="submission" date="2018-11" db="EMBL/GenBank/DDBJ databases">
        <authorList>
            <consortium name="Pathogen Informatics"/>
        </authorList>
    </citation>
    <scope>NUCLEOTIDE SEQUENCE [LARGE SCALE GENOMIC DNA]</scope>
</reference>
<feature type="region of interest" description="Disordered" evidence="1">
    <location>
        <begin position="138"/>
        <end position="178"/>
    </location>
</feature>
<evidence type="ECO:0000256" key="1">
    <source>
        <dbReference type="SAM" id="MobiDB-lite"/>
    </source>
</evidence>
<dbReference type="WBParaSite" id="HPBE_0000001001-mRNA-1">
    <property type="protein sequence ID" value="HPBE_0000001001-mRNA-1"/>
    <property type="gene ID" value="HPBE_0000001001"/>
</dbReference>
<feature type="region of interest" description="Disordered" evidence="1">
    <location>
        <begin position="279"/>
        <end position="335"/>
    </location>
</feature>
<dbReference type="EMBL" id="UZAH01000005">
    <property type="protein sequence ID" value="VDO18064.1"/>
    <property type="molecule type" value="Genomic_DNA"/>
</dbReference>
<dbReference type="AlphaFoldDB" id="A0A3P7U0H5"/>
<proteinExistence type="predicted"/>